<name>A0AAN7T2N9_9EURO</name>
<dbReference type="InterPro" id="IPR003754">
    <property type="entry name" value="4pyrrol_synth_uPrphyn_synth"/>
</dbReference>
<dbReference type="GO" id="GO:0005829">
    <property type="term" value="C:cytosol"/>
    <property type="evidence" value="ECO:0007669"/>
    <property type="project" value="TreeGrafter"/>
</dbReference>
<dbReference type="Gene3D" id="3.40.50.10090">
    <property type="match status" value="2"/>
</dbReference>
<accession>A0AAN7T2N9</accession>
<dbReference type="Pfam" id="PF02602">
    <property type="entry name" value="HEM4"/>
    <property type="match status" value="2"/>
</dbReference>
<dbReference type="InterPro" id="IPR039793">
    <property type="entry name" value="UROS/Hem4"/>
</dbReference>
<dbReference type="GO" id="GO:0006780">
    <property type="term" value="P:uroporphyrinogen III biosynthetic process"/>
    <property type="evidence" value="ECO:0007669"/>
    <property type="project" value="InterPro"/>
</dbReference>
<dbReference type="EMBL" id="JAVRRJ010000003">
    <property type="protein sequence ID" value="KAK5086768.1"/>
    <property type="molecule type" value="Genomic_DNA"/>
</dbReference>
<reference evidence="3 4" key="1">
    <citation type="submission" date="2023-08" db="EMBL/GenBank/DDBJ databases">
        <title>Black Yeasts Isolated from many extreme environments.</title>
        <authorList>
            <person name="Coleine C."/>
            <person name="Stajich J.E."/>
            <person name="Selbmann L."/>
        </authorList>
    </citation>
    <scope>NUCLEOTIDE SEQUENCE [LARGE SCALE GENOMIC DNA]</scope>
    <source>
        <strain evidence="3 4">CCFEE 5910</strain>
    </source>
</reference>
<dbReference type="SUPFAM" id="SSF69618">
    <property type="entry name" value="HemD-like"/>
    <property type="match status" value="2"/>
</dbReference>
<evidence type="ECO:0000259" key="2">
    <source>
        <dbReference type="Pfam" id="PF02602"/>
    </source>
</evidence>
<feature type="domain" description="Tetrapyrrole biosynthesis uroporphyrinogen III synthase" evidence="2">
    <location>
        <begin position="243"/>
        <end position="389"/>
    </location>
</feature>
<dbReference type="GO" id="GO:0004852">
    <property type="term" value="F:uroporphyrinogen-III synthase activity"/>
    <property type="evidence" value="ECO:0007669"/>
    <property type="project" value="InterPro"/>
</dbReference>
<feature type="domain" description="Tetrapyrrole biosynthesis uroporphyrinogen III synthase" evidence="2">
    <location>
        <begin position="47"/>
        <end position="179"/>
    </location>
</feature>
<gene>
    <name evidence="3" type="ORF">LTR05_003936</name>
</gene>
<feature type="region of interest" description="Disordered" evidence="1">
    <location>
        <begin position="109"/>
        <end position="128"/>
    </location>
</feature>
<organism evidence="3 4">
    <name type="scientific">Lithohypha guttulata</name>
    <dbReference type="NCBI Taxonomy" id="1690604"/>
    <lineage>
        <taxon>Eukaryota</taxon>
        <taxon>Fungi</taxon>
        <taxon>Dikarya</taxon>
        <taxon>Ascomycota</taxon>
        <taxon>Pezizomycotina</taxon>
        <taxon>Eurotiomycetes</taxon>
        <taxon>Chaetothyriomycetidae</taxon>
        <taxon>Chaetothyriales</taxon>
        <taxon>Trichomeriaceae</taxon>
        <taxon>Lithohypha</taxon>
    </lineage>
</organism>
<protein>
    <recommendedName>
        <fullName evidence="2">Tetrapyrrole biosynthesis uroporphyrinogen III synthase domain-containing protein</fullName>
    </recommendedName>
</protein>
<dbReference type="AlphaFoldDB" id="A0AAN7T2N9"/>
<sequence length="402" mass="45136">MAATTKTRNYVPVLLLKTKSQPEDTYEECFQRKGSTADSSDTASSEQSLTFEPHFVPVLEHARHTSTLVHLKNLLQTGELKQKYGGMVFTSQRAVEAWTEVVDDVEADDSAFQNRGSTSHGAAKDGSAHDPFAGLESLTPFPLYVVGPATERALQSLTERYDHAATEANAKTIYAHLNTSIHGAHTGNGANLASYILGHYNQFHREHWFNYFEAPRLPFIPLLGMSSENYGRKRLDGNDPRLTKKPLLFLVGEQRRDIIPKTLQEHAEGADKIAVDEVEVYRTEIMPSFDSDLKNIIERLDQDQSDDTRAVVVFSPQGSDVMLRRIGYLDSNDRPAERAKRREWKQGKTGSESPRWLLVAIGPTTRDYLRDKLGVEPDVCAQKPNPESLREGIETFLKEMCS</sequence>
<dbReference type="CDD" id="cd06578">
    <property type="entry name" value="HemD"/>
    <property type="match status" value="1"/>
</dbReference>
<evidence type="ECO:0000313" key="4">
    <source>
        <dbReference type="Proteomes" id="UP001309876"/>
    </source>
</evidence>
<dbReference type="PANTHER" id="PTHR12390:SF0">
    <property type="entry name" value="UROPORPHYRINOGEN-III SYNTHASE"/>
    <property type="match status" value="1"/>
</dbReference>
<dbReference type="InterPro" id="IPR036108">
    <property type="entry name" value="4pyrrol_syn_uPrphyn_synt_sf"/>
</dbReference>
<dbReference type="Proteomes" id="UP001309876">
    <property type="component" value="Unassembled WGS sequence"/>
</dbReference>
<proteinExistence type="predicted"/>
<evidence type="ECO:0000256" key="1">
    <source>
        <dbReference type="SAM" id="MobiDB-lite"/>
    </source>
</evidence>
<evidence type="ECO:0000313" key="3">
    <source>
        <dbReference type="EMBL" id="KAK5086768.1"/>
    </source>
</evidence>
<comment type="caution">
    <text evidence="3">The sequence shown here is derived from an EMBL/GenBank/DDBJ whole genome shotgun (WGS) entry which is preliminary data.</text>
</comment>
<dbReference type="PANTHER" id="PTHR12390">
    <property type="entry name" value="UROPORPHYRINOGEN III SYNTHASE"/>
    <property type="match status" value="1"/>
</dbReference>
<keyword evidence="4" id="KW-1185">Reference proteome</keyword>